<dbReference type="HOGENOM" id="CLU_020424_0_0_1"/>
<keyword evidence="1" id="KW-0812">Transmembrane</keyword>
<organism evidence="2 3">
    <name type="scientific">Dothistroma septosporum (strain NZE10 / CBS 128990)</name>
    <name type="common">Red band needle blight fungus</name>
    <name type="synonym">Mycosphaerella pini</name>
    <dbReference type="NCBI Taxonomy" id="675120"/>
    <lineage>
        <taxon>Eukaryota</taxon>
        <taxon>Fungi</taxon>
        <taxon>Dikarya</taxon>
        <taxon>Ascomycota</taxon>
        <taxon>Pezizomycotina</taxon>
        <taxon>Dothideomycetes</taxon>
        <taxon>Dothideomycetidae</taxon>
        <taxon>Mycosphaerellales</taxon>
        <taxon>Mycosphaerellaceae</taxon>
        <taxon>Dothistroma</taxon>
    </lineage>
</organism>
<evidence type="ECO:0000256" key="1">
    <source>
        <dbReference type="SAM" id="Phobius"/>
    </source>
</evidence>
<dbReference type="PANTHER" id="PTHR33973">
    <property type="entry name" value="OS07G0153300 PROTEIN"/>
    <property type="match status" value="1"/>
</dbReference>
<protein>
    <recommendedName>
        <fullName evidence="4">DUF1365-domain-containing protein</fullName>
    </recommendedName>
</protein>
<proteinExistence type="predicted"/>
<dbReference type="OrthoDB" id="3340520at2759"/>
<keyword evidence="3" id="KW-1185">Reference proteome</keyword>
<dbReference type="EMBL" id="KB446537">
    <property type="protein sequence ID" value="EME46331.1"/>
    <property type="molecule type" value="Genomic_DNA"/>
</dbReference>
<dbReference type="PANTHER" id="PTHR33973:SF4">
    <property type="entry name" value="OS07G0153300 PROTEIN"/>
    <property type="match status" value="1"/>
</dbReference>
<keyword evidence="1" id="KW-0472">Membrane</keyword>
<feature type="transmembrane region" description="Helical" evidence="1">
    <location>
        <begin position="73"/>
        <end position="91"/>
    </location>
</feature>
<accession>N1PS98</accession>
<gene>
    <name evidence="2" type="ORF">DOTSEDRAFT_70354</name>
</gene>
<dbReference type="InterPro" id="IPR010775">
    <property type="entry name" value="DUF1365"/>
</dbReference>
<dbReference type="eggNOG" id="ENOG502RGVU">
    <property type="taxonomic scope" value="Eukaryota"/>
</dbReference>
<name>N1PS98_DOTSN</name>
<reference evidence="2 3" key="2">
    <citation type="journal article" date="2012" name="PLoS Pathog.">
        <title>Diverse lifestyles and strategies of plant pathogenesis encoded in the genomes of eighteen Dothideomycetes fungi.</title>
        <authorList>
            <person name="Ohm R.A."/>
            <person name="Feau N."/>
            <person name="Henrissat B."/>
            <person name="Schoch C.L."/>
            <person name="Horwitz B.A."/>
            <person name="Barry K.W."/>
            <person name="Condon B.J."/>
            <person name="Copeland A.C."/>
            <person name="Dhillon B."/>
            <person name="Glaser F."/>
            <person name="Hesse C.N."/>
            <person name="Kosti I."/>
            <person name="LaButti K."/>
            <person name="Lindquist E.A."/>
            <person name="Lucas S."/>
            <person name="Salamov A.A."/>
            <person name="Bradshaw R.E."/>
            <person name="Ciuffetti L."/>
            <person name="Hamelin R.C."/>
            <person name="Kema G.H.J."/>
            <person name="Lawrence C."/>
            <person name="Scott J.A."/>
            <person name="Spatafora J.W."/>
            <person name="Turgeon B.G."/>
            <person name="de Wit P.J.G.M."/>
            <person name="Zhong S."/>
            <person name="Goodwin S.B."/>
            <person name="Grigoriev I.V."/>
        </authorList>
    </citation>
    <scope>NUCLEOTIDE SEQUENCE [LARGE SCALE GENOMIC DNA]</scope>
    <source>
        <strain evidence="3">NZE10 / CBS 128990</strain>
    </source>
</reference>
<dbReference type="Pfam" id="PF07103">
    <property type="entry name" value="DUF1365"/>
    <property type="match status" value="1"/>
</dbReference>
<dbReference type="OMA" id="CRTTHAR"/>
<evidence type="ECO:0000313" key="2">
    <source>
        <dbReference type="EMBL" id="EME46331.1"/>
    </source>
</evidence>
<evidence type="ECO:0008006" key="4">
    <source>
        <dbReference type="Google" id="ProtNLM"/>
    </source>
</evidence>
<feature type="transmembrane region" description="Helical" evidence="1">
    <location>
        <begin position="111"/>
        <end position="131"/>
    </location>
</feature>
<dbReference type="AlphaFoldDB" id="N1PS98"/>
<evidence type="ECO:0000313" key="3">
    <source>
        <dbReference type="Proteomes" id="UP000016933"/>
    </source>
</evidence>
<keyword evidence="1" id="KW-1133">Transmembrane helix</keyword>
<reference evidence="3" key="1">
    <citation type="journal article" date="2012" name="PLoS Genet.">
        <title>The genomes of the fungal plant pathogens Cladosporium fulvum and Dothistroma septosporum reveal adaptation to different hosts and lifestyles but also signatures of common ancestry.</title>
        <authorList>
            <person name="de Wit P.J.G.M."/>
            <person name="van der Burgt A."/>
            <person name="Oekmen B."/>
            <person name="Stergiopoulos I."/>
            <person name="Abd-Elsalam K.A."/>
            <person name="Aerts A.L."/>
            <person name="Bahkali A.H."/>
            <person name="Beenen H.G."/>
            <person name="Chettri P."/>
            <person name="Cox M.P."/>
            <person name="Datema E."/>
            <person name="de Vries R.P."/>
            <person name="Dhillon B."/>
            <person name="Ganley A.R."/>
            <person name="Griffiths S.A."/>
            <person name="Guo Y."/>
            <person name="Hamelin R.C."/>
            <person name="Henrissat B."/>
            <person name="Kabir M.S."/>
            <person name="Jashni M.K."/>
            <person name="Kema G."/>
            <person name="Klaubauf S."/>
            <person name="Lapidus A."/>
            <person name="Levasseur A."/>
            <person name="Lindquist E."/>
            <person name="Mehrabi R."/>
            <person name="Ohm R.A."/>
            <person name="Owen T.J."/>
            <person name="Salamov A."/>
            <person name="Schwelm A."/>
            <person name="Schijlen E."/>
            <person name="Sun H."/>
            <person name="van den Burg H.A."/>
            <person name="van Ham R.C.H.J."/>
            <person name="Zhang S."/>
            <person name="Goodwin S.B."/>
            <person name="Grigoriev I.V."/>
            <person name="Collemare J."/>
            <person name="Bradshaw R.E."/>
        </authorList>
    </citation>
    <scope>NUCLEOTIDE SEQUENCE [LARGE SCALE GENOMIC DNA]</scope>
    <source>
        <strain evidence="3">NZE10 / CBS 128990</strain>
    </source>
</reference>
<dbReference type="Proteomes" id="UP000016933">
    <property type="component" value="Unassembled WGS sequence"/>
</dbReference>
<sequence length="700" mass="79279">MGANAAAAAATAATAHVNDLPKATILTGLWATSTLCWSILTEPPRTFAARILLFQPLWLARVLLDDATWVQDLGLSLLLHSVYSLLTGAWSPYTWDHLSGWLSPEDETWQVYLQVFPLLAGCAVLAGLIVLRGQQLKAAERIKHVREQSIEEALLPPLLITSRTTHSRLFPEKHAFSYSYLFVGIPVGLEGSVGGLLSVDSPKPAWFDVRSKDYLARGQDQLGLGERLKRYLHTQGVTDRDYAFAYLITAPRFLGYSFNPVSFWYLYDSDTHLKYMILEVNNTFDERRMYLLKAVKSEHDELDKNSPSDPAAITFTDTWSKDFHVSPFNSRKGTYSLKAKDPLIVFQETAHLAIDNTIVLRSSKGHTKLIARVWSQGTPVSPAEVTTFQLSKFILAWWWVGLFTFPRTVWQAQKLFVRRKLHVWYRPETAQGSIGRSYTDDEVVLEEVFRAFLTDAMENTDKPLRVIYEPAHSEGGEIVLYSPCFTYEEDHKSTLTIKVLSPAFYSRFIHYSHAKEAFDRECLATDDKNRTISIQGAQSLPALLSALKDVAQEGQNRKMGILSRIRWRALTRLRCPPAAASYPSGASRFDTECDIVDIRSFHFSELDGYVQRRGSEDDAYRRIAVKLFMAERFAFGFPLFVAMGDWILRATFIVVAMCFADSADTFDVLRPRRFVRADLAKTATLLFLANAVHLWSFVKG</sequence>